<dbReference type="NCBIfam" id="TIGR01357">
    <property type="entry name" value="aroB"/>
    <property type="match status" value="1"/>
</dbReference>
<gene>
    <name evidence="17 20" type="primary">aroB</name>
    <name evidence="20" type="ORF">NXS11_00965</name>
</gene>
<comment type="cofactor">
    <cofactor evidence="17">
        <name>Co(2+)</name>
        <dbReference type="ChEBI" id="CHEBI:48828"/>
    </cofactor>
    <cofactor evidence="17">
        <name>Zn(2+)</name>
        <dbReference type="ChEBI" id="CHEBI:29105"/>
    </cofactor>
    <text evidence="17">Binds 1 divalent metal cation per subunit. Can use either Co(2+) or Zn(2+).</text>
</comment>
<feature type="binding site" evidence="17">
    <location>
        <begin position="124"/>
        <end position="125"/>
    </location>
    <ligand>
        <name>NAD(+)</name>
        <dbReference type="ChEBI" id="CHEBI:57540"/>
    </ligand>
</feature>
<evidence type="ECO:0000259" key="18">
    <source>
        <dbReference type="Pfam" id="PF01761"/>
    </source>
</evidence>
<evidence type="ECO:0000256" key="7">
    <source>
        <dbReference type="ARBA" id="ARBA00017684"/>
    </source>
</evidence>
<feature type="binding site" evidence="17">
    <location>
        <position position="136"/>
    </location>
    <ligand>
        <name>NAD(+)</name>
        <dbReference type="ChEBI" id="CHEBI:57540"/>
    </ligand>
</feature>
<keyword evidence="12 17" id="KW-0862">Zinc</keyword>
<keyword evidence="11 17" id="KW-0547">Nucleotide-binding</keyword>
<comment type="caution">
    <text evidence="17">Lacks conserved residue(s) required for the propagation of feature annotation.</text>
</comment>
<dbReference type="GO" id="GO:0003856">
    <property type="term" value="F:3-dehydroquinate synthase activity"/>
    <property type="evidence" value="ECO:0007669"/>
    <property type="project" value="UniProtKB-EC"/>
</dbReference>
<feature type="binding site" evidence="17">
    <location>
        <position position="242"/>
    </location>
    <ligand>
        <name>Zn(2+)</name>
        <dbReference type="ChEBI" id="CHEBI:29105"/>
    </ligand>
</feature>
<evidence type="ECO:0000256" key="15">
    <source>
        <dbReference type="ARBA" id="ARBA00023239"/>
    </source>
</evidence>
<dbReference type="Pfam" id="PF24621">
    <property type="entry name" value="DHQS_C"/>
    <property type="match status" value="1"/>
</dbReference>
<evidence type="ECO:0000256" key="6">
    <source>
        <dbReference type="ARBA" id="ARBA00013031"/>
    </source>
</evidence>
<evidence type="ECO:0000313" key="21">
    <source>
        <dbReference type="Proteomes" id="UP001205609"/>
    </source>
</evidence>
<dbReference type="PANTHER" id="PTHR43622:SF7">
    <property type="entry name" value="3-DEHYDROQUINATE SYNTHASE, CHLOROPLASTIC"/>
    <property type="match status" value="1"/>
</dbReference>
<feature type="binding site" evidence="17">
    <location>
        <position position="145"/>
    </location>
    <ligand>
        <name>NAD(+)</name>
        <dbReference type="ChEBI" id="CHEBI:57540"/>
    </ligand>
</feature>
<feature type="domain" description="3-dehydroquinate synthase C-terminal" evidence="19">
    <location>
        <begin position="175"/>
        <end position="316"/>
    </location>
</feature>
<evidence type="ECO:0000256" key="2">
    <source>
        <dbReference type="ARBA" id="ARBA00001911"/>
    </source>
</evidence>
<feature type="binding site" evidence="17">
    <location>
        <begin position="66"/>
        <end position="71"/>
    </location>
    <ligand>
        <name>NAD(+)</name>
        <dbReference type="ChEBI" id="CHEBI:57540"/>
    </ligand>
</feature>
<dbReference type="Proteomes" id="UP001205609">
    <property type="component" value="Unassembled WGS sequence"/>
</dbReference>
<reference evidence="20 21" key="1">
    <citation type="journal article" date="2023" name="Int. J. Syst. Evol. Microbiol.">
        <title>Streptococcus sciuri sp. nov., Staphylococcus marylandisciuri sp. nov. and Staphylococcus americanisciuri sp. nov., isolated from faeces of eastern grey squirrel (Sciurus carolinensis).</title>
        <authorList>
            <person name="Volokhov D.V."/>
            <person name="Zagorodnyaya T.A."/>
            <person name="Furtak V.A."/>
            <person name="Nattanmai G."/>
            <person name="Randall L."/>
            <person name="Jose S."/>
            <person name="Gao Y."/>
            <person name="Eisenberg T."/>
            <person name="Delmonte P."/>
            <person name="Blom J."/>
            <person name="Mitchell K.K."/>
        </authorList>
    </citation>
    <scope>NUCLEOTIDE SEQUENCE [LARGE SCALE GENOMIC DNA]</scope>
    <source>
        <strain evidence="20 21">GRT3</strain>
    </source>
</reference>
<keyword evidence="21" id="KW-1185">Reference proteome</keyword>
<dbReference type="PANTHER" id="PTHR43622">
    <property type="entry name" value="3-DEHYDROQUINATE SYNTHASE"/>
    <property type="match status" value="1"/>
</dbReference>
<keyword evidence="10 17" id="KW-0479">Metal-binding</keyword>
<dbReference type="RefSeq" id="WP_259197874.1">
    <property type="nucleotide sequence ID" value="NZ_JANUXY010000001.1"/>
</dbReference>
<dbReference type="EC" id="4.2.3.4" evidence="6 17"/>
<comment type="pathway">
    <text evidence="4 17">Metabolic intermediate biosynthesis; chorismate biosynthesis; chorismate from D-erythrose 4-phosphate and phosphoenolpyruvate: step 2/7.</text>
</comment>
<dbReference type="EMBL" id="JANUXY010000001">
    <property type="protein sequence ID" value="MCS4485457.1"/>
    <property type="molecule type" value="Genomic_DNA"/>
</dbReference>
<evidence type="ECO:0000256" key="17">
    <source>
        <dbReference type="HAMAP-Rule" id="MF_00110"/>
    </source>
</evidence>
<dbReference type="InterPro" id="IPR056179">
    <property type="entry name" value="DHQS_C"/>
</dbReference>
<keyword evidence="9 17" id="KW-0028">Amino-acid biosynthesis</keyword>
<evidence type="ECO:0000256" key="1">
    <source>
        <dbReference type="ARBA" id="ARBA00001393"/>
    </source>
</evidence>
<evidence type="ECO:0000256" key="10">
    <source>
        <dbReference type="ARBA" id="ARBA00022723"/>
    </source>
</evidence>
<keyword evidence="14 17" id="KW-0057">Aromatic amino acid biosynthesis</keyword>
<sequence length="363" mass="40878">MELTTTYESNNYPVIVKHQAIDDLADYTAHYQHVFLFVDEQVESYWSSKIQAVNDKQSNKIFVLPSGEQVKTLNYYEQYIEVLLALQPTRQTCLVAIGGGAVGDFVGFLAATLLRGVDFIQVPTTILAHDSSIGGKVGINASFGKNLIGAFHRPAAVLYDLDFLTSLPTNEILSGYGEVYKHALLQGEASVQSLESTYHNQAALLELSHIEQYLIEGIRTKLEIVINDETERGQRQWLNLGHTFGHAVEYQTKIPHGHAVMIGILYQMIVANELLNAEHDIQHYVTYFNSMGYPLHIIEQLSFKPLCQLMQQDKKNNQSGIRMVLLQKVGQPIVQTIPVDILEEAFRTLTLIVKETVYHDNND</sequence>
<evidence type="ECO:0000256" key="3">
    <source>
        <dbReference type="ARBA" id="ARBA00004496"/>
    </source>
</evidence>
<evidence type="ECO:0000256" key="16">
    <source>
        <dbReference type="ARBA" id="ARBA00023285"/>
    </source>
</evidence>
<dbReference type="InterPro" id="IPR030963">
    <property type="entry name" value="DHQ_synth_fam"/>
</dbReference>
<accession>A0ABT2F0W6</accession>
<dbReference type="CDD" id="cd08195">
    <property type="entry name" value="DHQS"/>
    <property type="match status" value="1"/>
</dbReference>
<evidence type="ECO:0000313" key="20">
    <source>
        <dbReference type="EMBL" id="MCS4485457.1"/>
    </source>
</evidence>
<organism evidence="20 21">
    <name type="scientific">Staphylococcus americanisciuri</name>
    <dbReference type="NCBI Taxonomy" id="2973940"/>
    <lineage>
        <taxon>Bacteria</taxon>
        <taxon>Bacillati</taxon>
        <taxon>Bacillota</taxon>
        <taxon>Bacilli</taxon>
        <taxon>Bacillales</taxon>
        <taxon>Staphylococcaceae</taxon>
        <taxon>Staphylococcus</taxon>
    </lineage>
</organism>
<dbReference type="InterPro" id="IPR016037">
    <property type="entry name" value="DHQ_synth_AroB"/>
</dbReference>
<comment type="subcellular location">
    <subcellularLocation>
        <location evidence="3 17">Cytoplasm</location>
    </subcellularLocation>
</comment>
<evidence type="ECO:0000256" key="13">
    <source>
        <dbReference type="ARBA" id="ARBA00023027"/>
    </source>
</evidence>
<feature type="binding site" evidence="17">
    <location>
        <begin position="100"/>
        <end position="104"/>
    </location>
    <ligand>
        <name>NAD(+)</name>
        <dbReference type="ChEBI" id="CHEBI:57540"/>
    </ligand>
</feature>
<feature type="binding site" evidence="17">
    <location>
        <position position="178"/>
    </location>
    <ligand>
        <name>Zn(2+)</name>
        <dbReference type="ChEBI" id="CHEBI:29105"/>
    </ligand>
</feature>
<comment type="caution">
    <text evidence="20">The sequence shown here is derived from an EMBL/GenBank/DDBJ whole genome shotgun (WGS) entry which is preliminary data.</text>
</comment>
<feature type="domain" description="3-dehydroquinate synthase N-terminal" evidence="18">
    <location>
        <begin position="62"/>
        <end position="172"/>
    </location>
</feature>
<comment type="function">
    <text evidence="17">Catalyzes the conversion of 3-deoxy-D-arabino-heptulosonate 7-phosphate (DAHP) to dehydroquinate (DHQ).</text>
</comment>
<comment type="similarity">
    <text evidence="5 17">Belongs to the sugar phosphate cyclases superfamily. Dehydroquinate synthase family.</text>
</comment>
<dbReference type="PIRSF" id="PIRSF001455">
    <property type="entry name" value="DHQ_synth"/>
    <property type="match status" value="1"/>
</dbReference>
<dbReference type="InterPro" id="IPR050071">
    <property type="entry name" value="Dehydroquinate_synthase"/>
</dbReference>
<keyword evidence="15 17" id="KW-0456">Lyase</keyword>
<protein>
    <recommendedName>
        <fullName evidence="7 17">3-dehydroquinate synthase</fullName>
        <shortName evidence="17">DHQS</shortName>
        <ecNumber evidence="6 17">4.2.3.4</ecNumber>
    </recommendedName>
</protein>
<dbReference type="InterPro" id="IPR030960">
    <property type="entry name" value="DHQS/DOIS_N"/>
</dbReference>
<dbReference type="Gene3D" id="3.40.50.1970">
    <property type="match status" value="1"/>
</dbReference>
<evidence type="ECO:0000256" key="12">
    <source>
        <dbReference type="ARBA" id="ARBA00022833"/>
    </source>
</evidence>
<dbReference type="SUPFAM" id="SSF56796">
    <property type="entry name" value="Dehydroquinate synthase-like"/>
    <property type="match status" value="1"/>
</dbReference>
<evidence type="ECO:0000256" key="9">
    <source>
        <dbReference type="ARBA" id="ARBA00022605"/>
    </source>
</evidence>
<dbReference type="Gene3D" id="1.20.1090.10">
    <property type="entry name" value="Dehydroquinate synthase-like - alpha domain"/>
    <property type="match status" value="1"/>
</dbReference>
<evidence type="ECO:0000256" key="14">
    <source>
        <dbReference type="ARBA" id="ARBA00023141"/>
    </source>
</evidence>
<proteinExistence type="inferred from homology"/>
<dbReference type="HAMAP" id="MF_00110">
    <property type="entry name" value="DHQ_synthase"/>
    <property type="match status" value="1"/>
</dbReference>
<evidence type="ECO:0000256" key="8">
    <source>
        <dbReference type="ARBA" id="ARBA00022490"/>
    </source>
</evidence>
<comment type="catalytic activity">
    <reaction evidence="1 17">
        <text>7-phospho-2-dehydro-3-deoxy-D-arabino-heptonate = 3-dehydroquinate + phosphate</text>
        <dbReference type="Rhea" id="RHEA:21968"/>
        <dbReference type="ChEBI" id="CHEBI:32364"/>
        <dbReference type="ChEBI" id="CHEBI:43474"/>
        <dbReference type="ChEBI" id="CHEBI:58394"/>
        <dbReference type="EC" id="4.2.3.4"/>
    </reaction>
</comment>
<keyword evidence="8 17" id="KW-0963">Cytoplasm</keyword>
<name>A0ABT2F0W6_9STAP</name>
<dbReference type="Pfam" id="PF01761">
    <property type="entry name" value="DHQ_synthase"/>
    <property type="match status" value="1"/>
</dbReference>
<evidence type="ECO:0000256" key="5">
    <source>
        <dbReference type="ARBA" id="ARBA00005412"/>
    </source>
</evidence>
<keyword evidence="13 17" id="KW-0520">NAD</keyword>
<evidence type="ECO:0000259" key="19">
    <source>
        <dbReference type="Pfam" id="PF24621"/>
    </source>
</evidence>
<keyword evidence="16 17" id="KW-0170">Cobalt</keyword>
<comment type="cofactor">
    <cofactor evidence="2 17">
        <name>NAD(+)</name>
        <dbReference type="ChEBI" id="CHEBI:57540"/>
    </cofactor>
</comment>
<evidence type="ECO:0000256" key="11">
    <source>
        <dbReference type="ARBA" id="ARBA00022741"/>
    </source>
</evidence>
<evidence type="ECO:0000256" key="4">
    <source>
        <dbReference type="ARBA" id="ARBA00004661"/>
    </source>
</evidence>
<feature type="binding site" evidence="17">
    <location>
        <position position="256"/>
    </location>
    <ligand>
        <name>Zn(2+)</name>
        <dbReference type="ChEBI" id="CHEBI:29105"/>
    </ligand>
</feature>